<evidence type="ECO:0000256" key="1">
    <source>
        <dbReference type="SAM" id="MobiDB-lite"/>
    </source>
</evidence>
<dbReference type="AlphaFoldDB" id="A0A9D4V0Q7"/>
<evidence type="ECO:0000313" key="3">
    <source>
        <dbReference type="Proteomes" id="UP000886520"/>
    </source>
</evidence>
<organism evidence="2 3">
    <name type="scientific">Adiantum capillus-veneris</name>
    <name type="common">Maidenhair fern</name>
    <dbReference type="NCBI Taxonomy" id="13818"/>
    <lineage>
        <taxon>Eukaryota</taxon>
        <taxon>Viridiplantae</taxon>
        <taxon>Streptophyta</taxon>
        <taxon>Embryophyta</taxon>
        <taxon>Tracheophyta</taxon>
        <taxon>Polypodiopsida</taxon>
        <taxon>Polypodiidae</taxon>
        <taxon>Polypodiales</taxon>
        <taxon>Pteridineae</taxon>
        <taxon>Pteridaceae</taxon>
        <taxon>Vittarioideae</taxon>
        <taxon>Adiantum</taxon>
    </lineage>
</organism>
<evidence type="ECO:0000313" key="2">
    <source>
        <dbReference type="EMBL" id="KAI5076857.1"/>
    </source>
</evidence>
<gene>
    <name evidence="2" type="ORF">GOP47_0008922</name>
</gene>
<dbReference type="Proteomes" id="UP000886520">
    <property type="component" value="Chromosome 8"/>
</dbReference>
<comment type="caution">
    <text evidence="2">The sequence shown here is derived from an EMBL/GenBank/DDBJ whole genome shotgun (WGS) entry which is preliminary data.</text>
</comment>
<sequence length="225" mass="23822">MEPLIKGHEEMDTKGSKVGNVLNVVNAKQQDVPIENVKGGLIIVTEQSDAYLGCNSAMNMGAIPNESLPEGILNVGAIPSNSMSVREFNVGSFSNDDMSANAFNAGILPNHSMLGKASNNSEGKKKQPYSASPASSTHISPPLRPDEVSKRIQGYGNVSNIMQSANMRNTSSKEEKGGGRRRSSSGSIGPPLKSLFLDVGSSLVSGRWMKSSSSNKAPHFDDNPS</sequence>
<proteinExistence type="predicted"/>
<feature type="compositionally biased region" description="Polar residues" evidence="1">
    <location>
        <begin position="129"/>
        <end position="139"/>
    </location>
</feature>
<keyword evidence="3" id="KW-1185">Reference proteome</keyword>
<reference evidence="2" key="1">
    <citation type="submission" date="2021-01" db="EMBL/GenBank/DDBJ databases">
        <title>Adiantum capillus-veneris genome.</title>
        <authorList>
            <person name="Fang Y."/>
            <person name="Liao Q."/>
        </authorList>
    </citation>
    <scope>NUCLEOTIDE SEQUENCE</scope>
    <source>
        <strain evidence="2">H3</strain>
        <tissue evidence="2">Leaf</tissue>
    </source>
</reference>
<feature type="compositionally biased region" description="Polar residues" evidence="1">
    <location>
        <begin position="156"/>
        <end position="170"/>
    </location>
</feature>
<name>A0A9D4V0Q7_ADICA</name>
<dbReference type="EMBL" id="JABFUD020000008">
    <property type="protein sequence ID" value="KAI5076857.1"/>
    <property type="molecule type" value="Genomic_DNA"/>
</dbReference>
<accession>A0A9D4V0Q7</accession>
<feature type="region of interest" description="Disordered" evidence="1">
    <location>
        <begin position="114"/>
        <end position="192"/>
    </location>
</feature>
<protein>
    <submittedName>
        <fullName evidence="2">Uncharacterized protein</fullName>
    </submittedName>
</protein>